<feature type="signal peptide" evidence="3">
    <location>
        <begin position="1"/>
        <end position="30"/>
    </location>
</feature>
<gene>
    <name evidence="4" type="ORF">SAMEA44541418_01443</name>
</gene>
<reference evidence="4 5" key="1">
    <citation type="submission" date="2017-06" db="EMBL/GenBank/DDBJ databases">
        <authorList>
            <consortium name="Pathogen Informatics"/>
        </authorList>
    </citation>
    <scope>NUCLEOTIDE SEQUENCE [LARGE SCALE GENOMIC DNA]</scope>
    <source>
        <strain evidence="4 5">NCTC12947</strain>
    </source>
</reference>
<dbReference type="InterPro" id="IPR005632">
    <property type="entry name" value="Chaperone_Skp"/>
</dbReference>
<dbReference type="Proteomes" id="UP000215539">
    <property type="component" value="Chromosome 1"/>
</dbReference>
<dbReference type="SUPFAM" id="SSF111384">
    <property type="entry name" value="OmpH-like"/>
    <property type="match status" value="1"/>
</dbReference>
<dbReference type="GO" id="GO:0050821">
    <property type="term" value="P:protein stabilization"/>
    <property type="evidence" value="ECO:0007669"/>
    <property type="project" value="TreeGrafter"/>
</dbReference>
<dbReference type="EMBL" id="LT906449">
    <property type="protein sequence ID" value="SNV11666.1"/>
    <property type="molecule type" value="Genomic_DNA"/>
</dbReference>
<protein>
    <submittedName>
        <fullName evidence="4">Periplasmic chaperone</fullName>
    </submittedName>
</protein>
<dbReference type="PANTHER" id="PTHR35089">
    <property type="entry name" value="CHAPERONE PROTEIN SKP"/>
    <property type="match status" value="1"/>
</dbReference>
<dbReference type="AlphaFoldDB" id="A0AAX2H0C8"/>
<evidence type="ECO:0000313" key="4">
    <source>
        <dbReference type="EMBL" id="SNV11666.1"/>
    </source>
</evidence>
<evidence type="ECO:0000256" key="1">
    <source>
        <dbReference type="ARBA" id="ARBA00009091"/>
    </source>
</evidence>
<dbReference type="InterPro" id="IPR024930">
    <property type="entry name" value="Skp_dom_sf"/>
</dbReference>
<dbReference type="Pfam" id="PF03938">
    <property type="entry name" value="OmpH"/>
    <property type="match status" value="1"/>
</dbReference>
<evidence type="ECO:0000256" key="3">
    <source>
        <dbReference type="SAM" id="SignalP"/>
    </source>
</evidence>
<evidence type="ECO:0000256" key="2">
    <source>
        <dbReference type="ARBA" id="ARBA00022729"/>
    </source>
</evidence>
<dbReference type="GO" id="GO:0005829">
    <property type="term" value="C:cytosol"/>
    <property type="evidence" value="ECO:0007669"/>
    <property type="project" value="TreeGrafter"/>
</dbReference>
<sequence>MKKNNKLAAVLRLKKLVIAGVALLSLTACQDKIVFVNNTKLLDDYQEKKDIEATLKKQVDAYQMKRDSISKAFQAEAQAFDAQSKTLPQNVAQKKYNELMQKSQILQQHLQQEEMRIQQESQSQMDSLLSKVKKTIKEYGKDKGYSFILGANDGGSVLYGKDNKDITEDVVKYLNSKYKK</sequence>
<proteinExistence type="inferred from homology"/>
<feature type="chain" id="PRO_5043926056" evidence="3">
    <location>
        <begin position="31"/>
        <end position="180"/>
    </location>
</feature>
<comment type="similarity">
    <text evidence="1">Belongs to the Skp family.</text>
</comment>
<dbReference type="PANTHER" id="PTHR35089:SF1">
    <property type="entry name" value="CHAPERONE PROTEIN SKP"/>
    <property type="match status" value="1"/>
</dbReference>
<dbReference type="GO" id="GO:0051082">
    <property type="term" value="F:unfolded protein binding"/>
    <property type="evidence" value="ECO:0007669"/>
    <property type="project" value="InterPro"/>
</dbReference>
<accession>A0AAX2H0C8</accession>
<dbReference type="Gene3D" id="3.30.910.20">
    <property type="entry name" value="Skp domain"/>
    <property type="match status" value="1"/>
</dbReference>
<dbReference type="PROSITE" id="PS51257">
    <property type="entry name" value="PROKAR_LIPOPROTEIN"/>
    <property type="match status" value="1"/>
</dbReference>
<organism evidence="4 5">
    <name type="scientific">Capnocytophaga haemolytica</name>
    <dbReference type="NCBI Taxonomy" id="45243"/>
    <lineage>
        <taxon>Bacteria</taxon>
        <taxon>Pseudomonadati</taxon>
        <taxon>Bacteroidota</taxon>
        <taxon>Flavobacteriia</taxon>
        <taxon>Flavobacteriales</taxon>
        <taxon>Flavobacteriaceae</taxon>
        <taxon>Capnocytophaga</taxon>
    </lineage>
</organism>
<keyword evidence="2 3" id="KW-0732">Signal</keyword>
<evidence type="ECO:0000313" key="5">
    <source>
        <dbReference type="Proteomes" id="UP000215539"/>
    </source>
</evidence>
<dbReference type="SMART" id="SM00935">
    <property type="entry name" value="OmpH"/>
    <property type="match status" value="1"/>
</dbReference>
<name>A0AAX2H0C8_9FLAO</name>